<dbReference type="GO" id="GO:0020037">
    <property type="term" value="F:heme binding"/>
    <property type="evidence" value="ECO:0007669"/>
    <property type="project" value="InterPro"/>
</dbReference>
<keyword evidence="5" id="KW-0201">Cytochrome c-type biogenesis</keyword>
<evidence type="ECO:0000256" key="5">
    <source>
        <dbReference type="ARBA" id="ARBA00022748"/>
    </source>
</evidence>
<comment type="subcellular location">
    <subcellularLocation>
        <location evidence="1">Membrane</location>
        <topology evidence="1">Multi-pass membrane protein</topology>
    </subcellularLocation>
</comment>
<evidence type="ECO:0000256" key="7">
    <source>
        <dbReference type="ARBA" id="ARBA00023136"/>
    </source>
</evidence>
<dbReference type="GO" id="GO:0005886">
    <property type="term" value="C:plasma membrane"/>
    <property type="evidence" value="ECO:0007669"/>
    <property type="project" value="TreeGrafter"/>
</dbReference>
<dbReference type="InterPro" id="IPR045062">
    <property type="entry name" value="Cyt_c_biogenesis_CcsA/CcmC"/>
</dbReference>
<feature type="transmembrane region" description="Helical" evidence="8">
    <location>
        <begin position="86"/>
        <end position="106"/>
    </location>
</feature>
<dbReference type="InterPro" id="IPR003557">
    <property type="entry name" value="Cyt_c_biogenesis_CcmC"/>
</dbReference>
<reference evidence="10 11" key="1">
    <citation type="submission" date="2018-08" db="EMBL/GenBank/DDBJ databases">
        <title>Meiothermus granaticius genome AF-68 sequencing project.</title>
        <authorList>
            <person name="Da Costa M.S."/>
            <person name="Albuquerque L."/>
            <person name="Raposo P."/>
            <person name="Froufe H.J.C."/>
            <person name="Barroso C.S."/>
            <person name="Egas C."/>
        </authorList>
    </citation>
    <scope>NUCLEOTIDE SEQUENCE [LARGE SCALE GENOMIC DNA]</scope>
    <source>
        <strain evidence="10 11">AF-68</strain>
    </source>
</reference>
<evidence type="ECO:0000256" key="8">
    <source>
        <dbReference type="SAM" id="Phobius"/>
    </source>
</evidence>
<dbReference type="GO" id="GO:0015232">
    <property type="term" value="F:heme transmembrane transporter activity"/>
    <property type="evidence" value="ECO:0007669"/>
    <property type="project" value="InterPro"/>
</dbReference>
<dbReference type="PANTHER" id="PTHR30071">
    <property type="entry name" value="HEME EXPORTER PROTEIN C"/>
    <property type="match status" value="1"/>
</dbReference>
<dbReference type="InterPro" id="IPR002541">
    <property type="entry name" value="Cyt_c_assembly"/>
</dbReference>
<gene>
    <name evidence="10" type="primary">ccmC</name>
    <name evidence="10" type="ORF">Mgrana_01874</name>
</gene>
<sequence length="231" mass="25609">MQLTRSSGKRDGLTPALLAGGLLGLLVGFYLALSAPPDVNQGWLVRIMYLHVPMAWLCYLAIFGTLGYSIAYLVRRNPRYDRMAAASAELGLLFSALTVLSGALWGRPTWGVYWTWEPRLTTFAILIAVYVGYFVVRSAIEDPELRANASAAIGILGSINVPISYMSVKWWRSLHQTQTIDLTTGKVNMEPSMLLALMVNLLAFTLLYIAFVRLRGIIAEREAEKLEAQHG</sequence>
<evidence type="ECO:0000259" key="9">
    <source>
        <dbReference type="Pfam" id="PF01578"/>
    </source>
</evidence>
<evidence type="ECO:0000256" key="3">
    <source>
        <dbReference type="ARBA" id="ARBA00016463"/>
    </source>
</evidence>
<comment type="similarity">
    <text evidence="2">Belongs to the CcmC/CycZ/HelC family.</text>
</comment>
<name>A0A399F934_9DEIN</name>
<keyword evidence="6 8" id="KW-1133">Transmembrane helix</keyword>
<proteinExistence type="inferred from homology"/>
<protein>
    <recommendedName>
        <fullName evidence="3">Heme exporter protein C</fullName>
    </recommendedName>
</protein>
<dbReference type="OrthoDB" id="9814290at2"/>
<dbReference type="EMBL" id="QWLB01000023">
    <property type="protein sequence ID" value="RIH92205.1"/>
    <property type="molecule type" value="Genomic_DNA"/>
</dbReference>
<comment type="caution">
    <text evidence="10">The sequence shown here is derived from an EMBL/GenBank/DDBJ whole genome shotgun (WGS) entry which is preliminary data.</text>
</comment>
<keyword evidence="11" id="KW-1185">Reference proteome</keyword>
<evidence type="ECO:0000256" key="2">
    <source>
        <dbReference type="ARBA" id="ARBA00005840"/>
    </source>
</evidence>
<dbReference type="GO" id="GO:0017004">
    <property type="term" value="P:cytochrome complex assembly"/>
    <property type="evidence" value="ECO:0007669"/>
    <property type="project" value="UniProtKB-KW"/>
</dbReference>
<dbReference type="PANTHER" id="PTHR30071:SF1">
    <property type="entry name" value="CYTOCHROME B_B6 PROTEIN-RELATED"/>
    <property type="match status" value="1"/>
</dbReference>
<evidence type="ECO:0000256" key="6">
    <source>
        <dbReference type="ARBA" id="ARBA00022989"/>
    </source>
</evidence>
<keyword evidence="4 8" id="KW-0812">Transmembrane</keyword>
<evidence type="ECO:0000313" key="10">
    <source>
        <dbReference type="EMBL" id="RIH92205.1"/>
    </source>
</evidence>
<dbReference type="RefSeq" id="WP_119357354.1">
    <property type="nucleotide sequence ID" value="NZ_BJXM01000001.1"/>
</dbReference>
<keyword evidence="7 8" id="KW-0472">Membrane</keyword>
<feature type="transmembrane region" description="Helical" evidence="8">
    <location>
        <begin position="191"/>
        <end position="211"/>
    </location>
</feature>
<evidence type="ECO:0000313" key="11">
    <source>
        <dbReference type="Proteomes" id="UP000266178"/>
    </source>
</evidence>
<feature type="transmembrane region" description="Helical" evidence="8">
    <location>
        <begin position="12"/>
        <end position="33"/>
    </location>
</feature>
<dbReference type="PRINTS" id="PR01386">
    <property type="entry name" value="CCMCBIOGNSIS"/>
</dbReference>
<accession>A0A399F934</accession>
<dbReference type="Proteomes" id="UP000266178">
    <property type="component" value="Unassembled WGS sequence"/>
</dbReference>
<dbReference type="Pfam" id="PF01578">
    <property type="entry name" value="Cytochrom_C_asm"/>
    <property type="match status" value="1"/>
</dbReference>
<dbReference type="AlphaFoldDB" id="A0A399F934"/>
<feature type="domain" description="Cytochrome c assembly protein" evidence="9">
    <location>
        <begin position="24"/>
        <end position="175"/>
    </location>
</feature>
<evidence type="ECO:0000256" key="1">
    <source>
        <dbReference type="ARBA" id="ARBA00004141"/>
    </source>
</evidence>
<feature type="transmembrane region" description="Helical" evidence="8">
    <location>
        <begin position="148"/>
        <end position="171"/>
    </location>
</feature>
<evidence type="ECO:0000256" key="4">
    <source>
        <dbReference type="ARBA" id="ARBA00022692"/>
    </source>
</evidence>
<feature type="transmembrane region" description="Helical" evidence="8">
    <location>
        <begin position="118"/>
        <end position="136"/>
    </location>
</feature>
<feature type="transmembrane region" description="Helical" evidence="8">
    <location>
        <begin position="53"/>
        <end position="74"/>
    </location>
</feature>
<organism evidence="10 11">
    <name type="scientific">Meiothermus granaticius NBRC 107808</name>
    <dbReference type="NCBI Taxonomy" id="1227551"/>
    <lineage>
        <taxon>Bacteria</taxon>
        <taxon>Thermotogati</taxon>
        <taxon>Deinococcota</taxon>
        <taxon>Deinococci</taxon>
        <taxon>Thermales</taxon>
        <taxon>Thermaceae</taxon>
        <taxon>Meiothermus</taxon>
    </lineage>
</organism>